<evidence type="ECO:0000313" key="2">
    <source>
        <dbReference type="EMBL" id="PTN08591.1"/>
    </source>
</evidence>
<feature type="signal peptide" evidence="1">
    <location>
        <begin position="1"/>
        <end position="23"/>
    </location>
</feature>
<evidence type="ECO:0008006" key="4">
    <source>
        <dbReference type="Google" id="ProtNLM"/>
    </source>
</evidence>
<organism evidence="2 3">
    <name type="scientific">Mangrovibacterium marinum</name>
    <dbReference type="NCBI Taxonomy" id="1639118"/>
    <lineage>
        <taxon>Bacteria</taxon>
        <taxon>Pseudomonadati</taxon>
        <taxon>Bacteroidota</taxon>
        <taxon>Bacteroidia</taxon>
        <taxon>Marinilabiliales</taxon>
        <taxon>Prolixibacteraceae</taxon>
        <taxon>Mangrovibacterium</taxon>
    </lineage>
</organism>
<dbReference type="AlphaFoldDB" id="A0A2T5C1S1"/>
<dbReference type="Proteomes" id="UP000243525">
    <property type="component" value="Unassembled WGS sequence"/>
</dbReference>
<proteinExistence type="predicted"/>
<sequence>MKKTLKALLVFGLASIFALNVQAQDEASGSSWDTGLDIYSSYIWRGAKFGSGVAFQPYIEFSTGGFALGAWGSTTTDEMDGYEMDLYAGYDFGPVSVNLTDYYFGGDWTCGDEHFLEPSITFSLGDFSLMGAYMMNDYYDVDDTYIEAGYSFGKVDVALGAGDGQYTDDGDFNVCNISVGTSKEIQVTDSWTLPVSGSVILNPSTGGFFITAGISF</sequence>
<dbReference type="EMBL" id="QAAD01000008">
    <property type="protein sequence ID" value="PTN08591.1"/>
    <property type="molecule type" value="Genomic_DNA"/>
</dbReference>
<feature type="chain" id="PRO_5015772762" description="Outer membrane protein with beta-barrel domain" evidence="1">
    <location>
        <begin position="24"/>
        <end position="216"/>
    </location>
</feature>
<keyword evidence="1" id="KW-0732">Signal</keyword>
<dbReference type="SUPFAM" id="SSF56935">
    <property type="entry name" value="Porins"/>
    <property type="match status" value="1"/>
</dbReference>
<name>A0A2T5C1S1_9BACT</name>
<comment type="caution">
    <text evidence="2">The sequence shown here is derived from an EMBL/GenBank/DDBJ whole genome shotgun (WGS) entry which is preliminary data.</text>
</comment>
<accession>A0A2T5C1S1</accession>
<gene>
    <name evidence="2" type="ORF">C8N47_108148</name>
</gene>
<evidence type="ECO:0000256" key="1">
    <source>
        <dbReference type="SAM" id="SignalP"/>
    </source>
</evidence>
<dbReference type="RefSeq" id="WP_107822396.1">
    <property type="nucleotide sequence ID" value="NZ_OY782574.1"/>
</dbReference>
<evidence type="ECO:0000313" key="3">
    <source>
        <dbReference type="Proteomes" id="UP000243525"/>
    </source>
</evidence>
<reference evidence="2 3" key="1">
    <citation type="submission" date="2018-04" db="EMBL/GenBank/DDBJ databases">
        <title>Genomic Encyclopedia of Archaeal and Bacterial Type Strains, Phase II (KMG-II): from individual species to whole genera.</title>
        <authorList>
            <person name="Goeker M."/>
        </authorList>
    </citation>
    <scope>NUCLEOTIDE SEQUENCE [LARGE SCALE GENOMIC DNA]</scope>
    <source>
        <strain evidence="2 3">DSM 28823</strain>
    </source>
</reference>
<dbReference type="OrthoDB" id="1065092at2"/>
<keyword evidence="3" id="KW-1185">Reference proteome</keyword>
<protein>
    <recommendedName>
        <fullName evidence="4">Outer membrane protein with beta-barrel domain</fullName>
    </recommendedName>
</protein>